<dbReference type="EMBL" id="JAQJAE010000002">
    <property type="protein sequence ID" value="KAJ5607731.1"/>
    <property type="molecule type" value="Genomic_DNA"/>
</dbReference>
<feature type="repeat" description="WD" evidence="1">
    <location>
        <begin position="55"/>
        <end position="95"/>
    </location>
</feature>
<keyword evidence="1" id="KW-0853">WD repeat</keyword>
<reference evidence="2" key="2">
    <citation type="submission" date="2023-01" db="EMBL/GenBank/DDBJ databases">
        <authorList>
            <person name="Petersen C."/>
        </authorList>
    </citation>
    <scope>NUCLEOTIDE SEQUENCE</scope>
    <source>
        <strain evidence="2">IBT 12815</strain>
    </source>
</reference>
<dbReference type="InterPro" id="IPR015943">
    <property type="entry name" value="WD40/YVTN_repeat-like_dom_sf"/>
</dbReference>
<accession>A0AAD6EBE1</accession>
<sequence length="104" mass="11821">MSDRYKDLSRETIYAFVKEHFGCIHGSVDETAIQVPKFAYDAWLEEYWSAELQALEGHSNLVTSLAVSPCGQIALASPEKTVMLWDVMTGKERHVLEHHSDRVL</sequence>
<dbReference type="Gene3D" id="2.130.10.10">
    <property type="entry name" value="YVTN repeat-like/Quinoprotein amine dehydrogenase"/>
    <property type="match status" value="1"/>
</dbReference>
<keyword evidence="3" id="KW-1185">Reference proteome</keyword>
<reference evidence="2" key="1">
    <citation type="journal article" date="2023" name="IMA Fungus">
        <title>Comparative genomic study of the Penicillium genus elucidates a diverse pangenome and 15 lateral gene transfer events.</title>
        <authorList>
            <person name="Petersen C."/>
            <person name="Sorensen T."/>
            <person name="Nielsen M.R."/>
            <person name="Sondergaard T.E."/>
            <person name="Sorensen J.L."/>
            <person name="Fitzpatrick D.A."/>
            <person name="Frisvad J.C."/>
            <person name="Nielsen K.L."/>
        </authorList>
    </citation>
    <scope>NUCLEOTIDE SEQUENCE</scope>
    <source>
        <strain evidence="2">IBT 12815</strain>
    </source>
</reference>
<dbReference type="RefSeq" id="XP_056755155.1">
    <property type="nucleotide sequence ID" value="XM_056895407.1"/>
</dbReference>
<evidence type="ECO:0000256" key="1">
    <source>
        <dbReference type="PROSITE-ProRule" id="PRU00221"/>
    </source>
</evidence>
<gene>
    <name evidence="2" type="ORF">N7537_004350</name>
</gene>
<dbReference type="GeneID" id="81585649"/>
<dbReference type="InterPro" id="IPR036322">
    <property type="entry name" value="WD40_repeat_dom_sf"/>
</dbReference>
<organism evidence="2 3">
    <name type="scientific">Penicillium hordei</name>
    <dbReference type="NCBI Taxonomy" id="40994"/>
    <lineage>
        <taxon>Eukaryota</taxon>
        <taxon>Fungi</taxon>
        <taxon>Dikarya</taxon>
        <taxon>Ascomycota</taxon>
        <taxon>Pezizomycotina</taxon>
        <taxon>Eurotiomycetes</taxon>
        <taxon>Eurotiomycetidae</taxon>
        <taxon>Eurotiales</taxon>
        <taxon>Aspergillaceae</taxon>
        <taxon>Penicillium</taxon>
    </lineage>
</organism>
<protein>
    <submittedName>
        <fullName evidence="2">WD40 repeat-like protein</fullName>
    </submittedName>
</protein>
<evidence type="ECO:0000313" key="2">
    <source>
        <dbReference type="EMBL" id="KAJ5607731.1"/>
    </source>
</evidence>
<dbReference type="PROSITE" id="PS50082">
    <property type="entry name" value="WD_REPEATS_2"/>
    <property type="match status" value="1"/>
</dbReference>
<dbReference type="SUPFAM" id="SSF50978">
    <property type="entry name" value="WD40 repeat-like"/>
    <property type="match status" value="1"/>
</dbReference>
<dbReference type="Pfam" id="PF00400">
    <property type="entry name" value="WD40"/>
    <property type="match status" value="1"/>
</dbReference>
<proteinExistence type="predicted"/>
<dbReference type="InterPro" id="IPR001680">
    <property type="entry name" value="WD40_rpt"/>
</dbReference>
<evidence type="ECO:0000313" key="3">
    <source>
        <dbReference type="Proteomes" id="UP001213799"/>
    </source>
</evidence>
<dbReference type="Proteomes" id="UP001213799">
    <property type="component" value="Unassembled WGS sequence"/>
</dbReference>
<comment type="caution">
    <text evidence="2">The sequence shown here is derived from an EMBL/GenBank/DDBJ whole genome shotgun (WGS) entry which is preliminary data.</text>
</comment>
<dbReference type="AlphaFoldDB" id="A0AAD6EBE1"/>
<name>A0AAD6EBE1_9EURO</name>